<dbReference type="Proteomes" id="UP000245166">
    <property type="component" value="Unassembled WGS sequence"/>
</dbReference>
<dbReference type="RefSeq" id="WP_109229256.1">
    <property type="nucleotide sequence ID" value="NZ_PYHR01000002.1"/>
</dbReference>
<gene>
    <name evidence="1" type="ORF">C8046_09635</name>
</gene>
<dbReference type="AlphaFoldDB" id="A0A2U1ZV77"/>
<sequence length="214" mass="24019">MLFVGHTRFSLLQPDSGAWRASNGSRFSSHEDYRDYLFDPRRLGERTQIFVGEVLPQLAEGVRSHRVRHVVSYPVDLPEPFRSELEAAAERYPFVVLDRQGPDGWSRSPMDVARSELAADGGMFGFYRLDDDDLLTADYFDRMAAYVTEANTGFMVSFGAGITGLRTAEGYFNLRRCHYPMLAIGLLGCAGCIRGVGSRPRSARPTHARTSRTR</sequence>
<dbReference type="Pfam" id="PF11316">
    <property type="entry name" value="Rhamno_transf"/>
    <property type="match status" value="1"/>
</dbReference>
<reference evidence="1 2" key="1">
    <citation type="submission" date="2018-03" db="EMBL/GenBank/DDBJ databases">
        <title>Genome assembly of novel Miniimonas species PCH200.</title>
        <authorList>
            <person name="Thakur V."/>
            <person name="Kumar V."/>
            <person name="Singh D."/>
        </authorList>
    </citation>
    <scope>NUCLEOTIDE SEQUENCE [LARGE SCALE GENOMIC DNA]</scope>
    <source>
        <strain evidence="1 2">PCH200</strain>
    </source>
</reference>
<accession>A0A2U1ZV77</accession>
<protein>
    <recommendedName>
        <fullName evidence="3">Rhamnosyl transferase</fullName>
    </recommendedName>
</protein>
<name>A0A2U1ZV77_9MICO</name>
<comment type="caution">
    <text evidence="1">The sequence shown here is derived from an EMBL/GenBank/DDBJ whole genome shotgun (WGS) entry which is preliminary data.</text>
</comment>
<dbReference type="OrthoDB" id="4869844at2"/>
<dbReference type="InterPro" id="IPR021466">
    <property type="entry name" value="Put_rhamnosyl_transferase"/>
</dbReference>
<evidence type="ECO:0008006" key="3">
    <source>
        <dbReference type="Google" id="ProtNLM"/>
    </source>
</evidence>
<dbReference type="EMBL" id="PYHR01000002">
    <property type="protein sequence ID" value="PWD50874.1"/>
    <property type="molecule type" value="Genomic_DNA"/>
</dbReference>
<keyword evidence="2" id="KW-1185">Reference proteome</keyword>
<organism evidence="1 2">
    <name type="scientific">Serinibacter arcticus</name>
    <dbReference type="NCBI Taxonomy" id="1655435"/>
    <lineage>
        <taxon>Bacteria</taxon>
        <taxon>Bacillati</taxon>
        <taxon>Actinomycetota</taxon>
        <taxon>Actinomycetes</taxon>
        <taxon>Micrococcales</taxon>
        <taxon>Beutenbergiaceae</taxon>
        <taxon>Serinibacter</taxon>
    </lineage>
</organism>
<evidence type="ECO:0000313" key="1">
    <source>
        <dbReference type="EMBL" id="PWD50874.1"/>
    </source>
</evidence>
<proteinExistence type="predicted"/>
<evidence type="ECO:0000313" key="2">
    <source>
        <dbReference type="Proteomes" id="UP000245166"/>
    </source>
</evidence>